<organism evidence="2">
    <name type="scientific">Roseburia intestinalis</name>
    <dbReference type="NCBI Taxonomy" id="166486"/>
    <lineage>
        <taxon>Bacteria</taxon>
        <taxon>Bacillati</taxon>
        <taxon>Bacillota</taxon>
        <taxon>Clostridia</taxon>
        <taxon>Lachnospirales</taxon>
        <taxon>Lachnospiraceae</taxon>
        <taxon>Roseburia</taxon>
    </lineage>
</organism>
<accession>A0A6N3DP56</accession>
<dbReference type="RefSeq" id="WP_173885728.1">
    <property type="nucleotide sequence ID" value="NZ_CACRUM010000066.1"/>
</dbReference>
<feature type="transmembrane region" description="Helical" evidence="1">
    <location>
        <begin position="240"/>
        <end position="261"/>
    </location>
</feature>
<evidence type="ECO:0000313" key="2">
    <source>
        <dbReference type="EMBL" id="VYU28879.1"/>
    </source>
</evidence>
<protein>
    <recommendedName>
        <fullName evidence="3">Amino acid permease</fullName>
    </recommendedName>
</protein>
<reference evidence="2" key="1">
    <citation type="submission" date="2019-11" db="EMBL/GenBank/DDBJ databases">
        <authorList>
            <person name="Feng L."/>
        </authorList>
    </citation>
    <scope>NUCLEOTIDE SEQUENCE</scope>
    <source>
        <strain evidence="2">RintestinalisLFYP67</strain>
    </source>
</reference>
<evidence type="ECO:0000256" key="1">
    <source>
        <dbReference type="SAM" id="Phobius"/>
    </source>
</evidence>
<feature type="transmembrane region" description="Helical" evidence="1">
    <location>
        <begin position="317"/>
        <end position="337"/>
    </location>
</feature>
<feature type="transmembrane region" description="Helical" evidence="1">
    <location>
        <begin position="40"/>
        <end position="58"/>
    </location>
</feature>
<feature type="transmembrane region" description="Helical" evidence="1">
    <location>
        <begin position="209"/>
        <end position="228"/>
    </location>
</feature>
<name>A0A6N3DP56_9FIRM</name>
<dbReference type="PANTHER" id="PTHR37814">
    <property type="entry name" value="CONSERVED MEMBRANE PROTEIN"/>
    <property type="match status" value="1"/>
</dbReference>
<dbReference type="AlphaFoldDB" id="A0A6N3DP56"/>
<feature type="transmembrane region" description="Helical" evidence="1">
    <location>
        <begin position="343"/>
        <end position="362"/>
    </location>
</feature>
<dbReference type="PANTHER" id="PTHR37814:SF1">
    <property type="entry name" value="MEMBRANE PROTEIN"/>
    <property type="match status" value="1"/>
</dbReference>
<gene>
    <name evidence="2" type="ORF">RILFYP67_01521</name>
</gene>
<feature type="transmembrane region" description="Helical" evidence="1">
    <location>
        <begin position="7"/>
        <end position="28"/>
    </location>
</feature>
<dbReference type="EMBL" id="CACRUM010000066">
    <property type="protein sequence ID" value="VYU28879.1"/>
    <property type="molecule type" value="Genomic_DNA"/>
</dbReference>
<dbReference type="PROSITE" id="PS51257">
    <property type="entry name" value="PROKAR_LIPOPROTEIN"/>
    <property type="match status" value="1"/>
</dbReference>
<keyword evidence="1" id="KW-0472">Membrane</keyword>
<keyword evidence="1" id="KW-1133">Transmembrane helix</keyword>
<feature type="transmembrane region" description="Helical" evidence="1">
    <location>
        <begin position="157"/>
        <end position="177"/>
    </location>
</feature>
<keyword evidence="1" id="KW-0812">Transmembrane</keyword>
<proteinExistence type="predicted"/>
<feature type="transmembrane region" description="Helical" evidence="1">
    <location>
        <begin position="281"/>
        <end position="305"/>
    </location>
</feature>
<dbReference type="InterPro" id="IPR038728">
    <property type="entry name" value="YkvI-like"/>
</dbReference>
<sequence>MTKSKLSLMSIIALSGACISFYIGAGFATMQEVVQYDASYGSMFPVVILVTAIIYIYTNLSFATNGNRLGLERGGEIYRVYCSCFGDKFGKYASIFFDIFSAFFCYMSFVVMCGGANSTLTQQWGLPKGTGAVGLTILVVCTVIFGLDGILNALSKIGPLIIVMILIIAGITAVTGWPDFMGNMASIDAGNYTDVMQQVGGGNPLKSGASYGGFVILWFAAFLAEIGAKNKLKEVNIGMLLSALFIFGASTICCIALIGHINITAEADIPALELANQIAPWLAQVFAIIICAGIYTSAVPLLWTGVRRISKENSTRYKIVTIVGGALGCIIACFVPYKGLINVLYGINGYLGFILIFFMLIYDIKALITTKRERKCNKPE</sequence>
<feature type="transmembrane region" description="Helical" evidence="1">
    <location>
        <begin position="95"/>
        <end position="117"/>
    </location>
</feature>
<feature type="transmembrane region" description="Helical" evidence="1">
    <location>
        <begin position="129"/>
        <end position="150"/>
    </location>
</feature>
<evidence type="ECO:0008006" key="3">
    <source>
        <dbReference type="Google" id="ProtNLM"/>
    </source>
</evidence>